<dbReference type="Proteomes" id="UP000002358">
    <property type="component" value="Chromosome 1"/>
</dbReference>
<proteinExistence type="predicted"/>
<dbReference type="OrthoDB" id="7312725at2759"/>
<feature type="region of interest" description="Disordered" evidence="1">
    <location>
        <begin position="1"/>
        <end position="42"/>
    </location>
</feature>
<dbReference type="GeneID" id="116415796"/>
<dbReference type="KEGG" id="nvi:116415796"/>
<feature type="compositionally biased region" description="Low complexity" evidence="1">
    <location>
        <begin position="1"/>
        <end position="10"/>
    </location>
</feature>
<reference evidence="2" key="1">
    <citation type="submission" date="2021-01" db="UniProtKB">
        <authorList>
            <consortium name="EnsemblMetazoa"/>
        </authorList>
    </citation>
    <scope>IDENTIFICATION</scope>
</reference>
<sequence length="193" mass="22197">MTSSESSTSTKKADENCINVKIGGENHNDPKNRKRKAECEPETSSQRKRYGLIINKRLYLSEYVSEIIAYISGAVVEVVKKKIQCELCLKSLETEETEEVLSTLQRRKTFGKLISASKDVITICEIAEKVFRVQSSFYVKNVLEKLIIYTVSSLPINSLFVKYEHAYDQAPLSDHRNQMIKLILNQFFQIRLH</sequence>
<dbReference type="PANTHER" id="PTHR47577">
    <property type="entry name" value="THAP DOMAIN-CONTAINING PROTEIN 6"/>
    <property type="match status" value="1"/>
</dbReference>
<keyword evidence="3" id="KW-1185">Reference proteome</keyword>
<evidence type="ECO:0000313" key="3">
    <source>
        <dbReference type="Proteomes" id="UP000002358"/>
    </source>
</evidence>
<dbReference type="PANTHER" id="PTHR47577:SF2">
    <property type="entry name" value="THAP DOMAIN CONTAINING 9"/>
    <property type="match status" value="1"/>
</dbReference>
<dbReference type="EnsemblMetazoa" id="XM_031921033">
    <property type="protein sequence ID" value="XP_031776893"/>
    <property type="gene ID" value="LOC116415796"/>
</dbReference>
<evidence type="ECO:0000313" key="2">
    <source>
        <dbReference type="EnsemblMetazoa" id="XP_031776893"/>
    </source>
</evidence>
<evidence type="ECO:0000256" key="1">
    <source>
        <dbReference type="SAM" id="MobiDB-lite"/>
    </source>
</evidence>
<accession>A0A7M7PUQ3</accession>
<dbReference type="RefSeq" id="XP_031776893.1">
    <property type="nucleotide sequence ID" value="XM_031921033.1"/>
</dbReference>
<organism evidence="2 3">
    <name type="scientific">Nasonia vitripennis</name>
    <name type="common">Parasitic wasp</name>
    <dbReference type="NCBI Taxonomy" id="7425"/>
    <lineage>
        <taxon>Eukaryota</taxon>
        <taxon>Metazoa</taxon>
        <taxon>Ecdysozoa</taxon>
        <taxon>Arthropoda</taxon>
        <taxon>Hexapoda</taxon>
        <taxon>Insecta</taxon>
        <taxon>Pterygota</taxon>
        <taxon>Neoptera</taxon>
        <taxon>Endopterygota</taxon>
        <taxon>Hymenoptera</taxon>
        <taxon>Apocrita</taxon>
        <taxon>Proctotrupomorpha</taxon>
        <taxon>Chalcidoidea</taxon>
        <taxon>Pteromalidae</taxon>
        <taxon>Pteromalinae</taxon>
        <taxon>Nasonia</taxon>
    </lineage>
</organism>
<name>A0A7M7PUQ3_NASVI</name>
<dbReference type="AlphaFoldDB" id="A0A7M7PUQ3"/>
<dbReference type="InParanoid" id="A0A7M7PUQ3"/>
<protein>
    <submittedName>
        <fullName evidence="2">Uncharacterized protein</fullName>
    </submittedName>
</protein>